<dbReference type="EMBL" id="JAAALK010000084">
    <property type="protein sequence ID" value="KAG8083707.1"/>
    <property type="molecule type" value="Genomic_DNA"/>
</dbReference>
<reference evidence="1" key="2">
    <citation type="submission" date="2021-02" db="EMBL/GenBank/DDBJ databases">
        <authorList>
            <person name="Kimball J.A."/>
            <person name="Haas M.W."/>
            <person name="Macchietto M."/>
            <person name="Kono T."/>
            <person name="Duquette J."/>
            <person name="Shao M."/>
        </authorList>
    </citation>
    <scope>NUCLEOTIDE SEQUENCE</scope>
    <source>
        <tissue evidence="1">Fresh leaf tissue</tissue>
    </source>
</reference>
<evidence type="ECO:0000313" key="1">
    <source>
        <dbReference type="EMBL" id="KAG8083707.1"/>
    </source>
</evidence>
<name>A0A8J5TDJ9_ZIZPA</name>
<protein>
    <submittedName>
        <fullName evidence="1">Uncharacterized protein</fullName>
    </submittedName>
</protein>
<dbReference type="AlphaFoldDB" id="A0A8J5TDJ9"/>
<comment type="caution">
    <text evidence="1">The sequence shown here is derived from an EMBL/GenBank/DDBJ whole genome shotgun (WGS) entry which is preliminary data.</text>
</comment>
<organism evidence="1 2">
    <name type="scientific">Zizania palustris</name>
    <name type="common">Northern wild rice</name>
    <dbReference type="NCBI Taxonomy" id="103762"/>
    <lineage>
        <taxon>Eukaryota</taxon>
        <taxon>Viridiplantae</taxon>
        <taxon>Streptophyta</taxon>
        <taxon>Embryophyta</taxon>
        <taxon>Tracheophyta</taxon>
        <taxon>Spermatophyta</taxon>
        <taxon>Magnoliopsida</taxon>
        <taxon>Liliopsida</taxon>
        <taxon>Poales</taxon>
        <taxon>Poaceae</taxon>
        <taxon>BOP clade</taxon>
        <taxon>Oryzoideae</taxon>
        <taxon>Oryzeae</taxon>
        <taxon>Zizaniinae</taxon>
        <taxon>Zizania</taxon>
    </lineage>
</organism>
<proteinExistence type="predicted"/>
<dbReference type="Proteomes" id="UP000729402">
    <property type="component" value="Unassembled WGS sequence"/>
</dbReference>
<reference evidence="1" key="1">
    <citation type="journal article" date="2021" name="bioRxiv">
        <title>Whole Genome Assembly and Annotation of Northern Wild Rice, Zizania palustris L., Supports a Whole Genome Duplication in the Zizania Genus.</title>
        <authorList>
            <person name="Haas M."/>
            <person name="Kono T."/>
            <person name="Macchietto M."/>
            <person name="Millas R."/>
            <person name="McGilp L."/>
            <person name="Shao M."/>
            <person name="Duquette J."/>
            <person name="Hirsch C.N."/>
            <person name="Kimball J."/>
        </authorList>
    </citation>
    <scope>NUCLEOTIDE SEQUENCE</scope>
    <source>
        <tissue evidence="1">Fresh leaf tissue</tissue>
    </source>
</reference>
<evidence type="ECO:0000313" key="2">
    <source>
        <dbReference type="Proteomes" id="UP000729402"/>
    </source>
</evidence>
<accession>A0A8J5TDJ9</accession>
<keyword evidence="2" id="KW-1185">Reference proteome</keyword>
<sequence length="122" mass="13686">MERLLAPDARWRLAAGPRARQRRPVLNTSPYAGLRRCQLAFGPENISMIISDFDLSRELFCYLTNSRRTRPGRMSIRPLCATTGVFRNCSEYMTTPCPDNGRKLSALAPGDAESHIRISKGS</sequence>
<gene>
    <name evidence="1" type="ORF">GUJ93_ZPchr0016g2579</name>
</gene>